<reference evidence="4" key="2">
    <citation type="submission" date="2024-02" db="EMBL/GenBank/DDBJ databases">
        <title>Neisseria leonii sp. nov.</title>
        <authorList>
            <person name="Boutroux M."/>
            <person name="Favre-Rochex S."/>
            <person name="Gorgette O."/>
            <person name="Touak G."/>
            <person name="Muhle E."/>
            <person name="Chesneau O."/>
            <person name="Clermont D."/>
            <person name="Rahi P."/>
        </authorList>
    </citation>
    <scope>NUCLEOTIDE SEQUENCE</scope>
    <source>
        <strain evidence="4">51.81</strain>
    </source>
</reference>
<reference evidence="3" key="1">
    <citation type="submission" date="2022-10" db="EMBL/GenBank/DDBJ databases">
        <authorList>
            <person name="Boutroux M."/>
        </authorList>
    </citation>
    <scope>NUCLEOTIDE SEQUENCE</scope>
    <source>
        <strain evidence="3">51.81</strain>
    </source>
</reference>
<organism evidence="3">
    <name type="scientific">Neisseria leonii</name>
    <dbReference type="NCBI Taxonomy" id="2995413"/>
    <lineage>
        <taxon>Bacteria</taxon>
        <taxon>Pseudomonadati</taxon>
        <taxon>Pseudomonadota</taxon>
        <taxon>Betaproteobacteria</taxon>
        <taxon>Neisseriales</taxon>
        <taxon>Neisseriaceae</taxon>
        <taxon>Neisseria</taxon>
    </lineage>
</organism>
<name>A0A9X4E3B9_9NEIS</name>
<evidence type="ECO:0000313" key="3">
    <source>
        <dbReference type="EMBL" id="MDD9328454.1"/>
    </source>
</evidence>
<dbReference type="InterPro" id="IPR001343">
    <property type="entry name" value="Hemolysn_Ca-bd"/>
</dbReference>
<dbReference type="EMBL" id="CP146598">
    <property type="protein sequence ID" value="WWY03846.1"/>
    <property type="molecule type" value="Genomic_DNA"/>
</dbReference>
<dbReference type="SUPFAM" id="SSF53474">
    <property type="entry name" value="alpha/beta-Hydrolases"/>
    <property type="match status" value="1"/>
</dbReference>
<evidence type="ECO:0000313" key="5">
    <source>
        <dbReference type="Proteomes" id="UP001149607"/>
    </source>
</evidence>
<dbReference type="InterPro" id="IPR018511">
    <property type="entry name" value="Hemolysin-typ_Ca-bd_CS"/>
</dbReference>
<protein>
    <submittedName>
        <fullName evidence="4">Calcium-binding protein</fullName>
    </submittedName>
</protein>
<sequence>MAMFDYKQYSSAEAARLMSVSHKLAVYTNVSPKFISGTLNALGKLAGNYLADRLEMSPPDGWRALEPSELGLPANSVDPLGFYTVESPLTGHNTIPGMGPQLKIFGKFNDAGKVTALSIGFCGTNDPLDIVDYVQLNSGEMAPKMEPILQVVKNYAEANGLSGSDVLVTGYSLGGAMTNLMAKYRETLADGFFADADYIGHASPLIYDNPSVILNAGFENDVVYRAAGDAPTLGAAVAAAKPGLVNPDKPFATTMDNVVLFNDTYASPLWKISPFSLINIPTAWSAHIDGLLGTPFTRIANSSYYEYTAADSTVVVDYLTGLTRATTWVEDKASHTSGHYGTPAFIIGSDRDNLLKGGVGGDYIDAGAGNDKIKTGTGADRIDGGEGVDTLILSGRRSDWNVYRTADGDVFFHAKDGSGLKQAENIEKVSFEGEWRTTLNPFEVGTYGLTDKSYPVLKFLNKDLAYGRHQEGSAGNDVLKGKTLFGGAGNDVLTAAKTSSLLHGGEGNDMLFGGRGNDELYGAEGNDFLYGGQGGRTVMSGGVGNDVFAFDKASRGIQQISDFNHYAGDKDKLVFDSALFSGRESVLAAARQQGSDVVIGYKGGSIVLKGTELAALDSSYIEIV</sequence>
<evidence type="ECO:0000256" key="1">
    <source>
        <dbReference type="ARBA" id="ARBA00004613"/>
    </source>
</evidence>
<dbReference type="AlphaFoldDB" id="A0A9X4E3B9"/>
<dbReference type="GO" id="GO:0005509">
    <property type="term" value="F:calcium ion binding"/>
    <property type="evidence" value="ECO:0007669"/>
    <property type="project" value="InterPro"/>
</dbReference>
<keyword evidence="5" id="KW-1185">Reference proteome</keyword>
<dbReference type="EMBL" id="JAPQFL010000006">
    <property type="protein sequence ID" value="MDD9328454.1"/>
    <property type="molecule type" value="Genomic_DNA"/>
</dbReference>
<dbReference type="PRINTS" id="PR00313">
    <property type="entry name" value="CABNDNGRPT"/>
</dbReference>
<dbReference type="PANTHER" id="PTHR38340:SF1">
    <property type="entry name" value="S-LAYER PROTEIN"/>
    <property type="match status" value="1"/>
</dbReference>
<dbReference type="Proteomes" id="UP001149607">
    <property type="component" value="Chromosome"/>
</dbReference>
<dbReference type="PROSITE" id="PS00330">
    <property type="entry name" value="HEMOLYSIN_CALCIUM"/>
    <property type="match status" value="1"/>
</dbReference>
<comment type="subcellular location">
    <subcellularLocation>
        <location evidence="1">Secreted</location>
    </subcellularLocation>
</comment>
<gene>
    <name evidence="3" type="ORF">ORY91_001881</name>
    <name evidence="4" type="ORF">V9W64_03695</name>
</gene>
<dbReference type="GO" id="GO:0005576">
    <property type="term" value="C:extracellular region"/>
    <property type="evidence" value="ECO:0007669"/>
    <property type="project" value="UniProtKB-SubCell"/>
</dbReference>
<dbReference type="Gene3D" id="3.40.50.1820">
    <property type="entry name" value="alpha/beta hydrolase"/>
    <property type="match status" value="1"/>
</dbReference>
<dbReference type="Pfam" id="PF00353">
    <property type="entry name" value="HemolysinCabind"/>
    <property type="match status" value="3"/>
</dbReference>
<proteinExistence type="predicted"/>
<evidence type="ECO:0000256" key="2">
    <source>
        <dbReference type="ARBA" id="ARBA00022525"/>
    </source>
</evidence>
<evidence type="ECO:0000313" key="4">
    <source>
        <dbReference type="EMBL" id="WWY03846.1"/>
    </source>
</evidence>
<keyword evidence="2" id="KW-0964">Secreted</keyword>
<dbReference type="Gene3D" id="2.150.10.10">
    <property type="entry name" value="Serralysin-like metalloprotease, C-terminal"/>
    <property type="match status" value="2"/>
</dbReference>
<dbReference type="SUPFAM" id="SSF51120">
    <property type="entry name" value="beta-Roll"/>
    <property type="match status" value="2"/>
</dbReference>
<dbReference type="InterPro" id="IPR029058">
    <property type="entry name" value="AB_hydrolase_fold"/>
</dbReference>
<dbReference type="RefSeq" id="WP_274585529.1">
    <property type="nucleotide sequence ID" value="NZ_CP146598.1"/>
</dbReference>
<dbReference type="InterPro" id="IPR011049">
    <property type="entry name" value="Serralysin-like_metalloprot_C"/>
</dbReference>
<dbReference type="PANTHER" id="PTHR38340">
    <property type="entry name" value="S-LAYER PROTEIN"/>
    <property type="match status" value="1"/>
</dbReference>
<dbReference type="InterPro" id="IPR050557">
    <property type="entry name" value="RTX_toxin/Mannuronan_C5-epim"/>
</dbReference>
<accession>A0A9X4E3B9</accession>